<dbReference type="PROSITE" id="PS51892">
    <property type="entry name" value="SUBTILASE"/>
    <property type="match status" value="1"/>
</dbReference>
<dbReference type="FunFam" id="3.40.50.200:FF:000014">
    <property type="entry name" value="Proteinase K"/>
    <property type="match status" value="1"/>
</dbReference>
<dbReference type="PANTHER" id="PTHR43806">
    <property type="entry name" value="PEPTIDASE S8"/>
    <property type="match status" value="1"/>
</dbReference>
<dbReference type="AlphaFoldDB" id="A0A895XKI7"/>
<dbReference type="KEGG" id="nav:JQS30_09605"/>
<dbReference type="InterPro" id="IPR037045">
    <property type="entry name" value="S8pro/Inhibitor_I9_sf"/>
</dbReference>
<proteinExistence type="inferred from homology"/>
<dbReference type="SUPFAM" id="SSF54897">
    <property type="entry name" value="Protease propeptides/inhibitors"/>
    <property type="match status" value="1"/>
</dbReference>
<gene>
    <name evidence="11" type="ORF">JQS30_09605</name>
</gene>
<accession>A0A895XKI7</accession>
<dbReference type="Pfam" id="PF00082">
    <property type="entry name" value="Peptidase_S8"/>
    <property type="match status" value="1"/>
</dbReference>
<evidence type="ECO:0000259" key="10">
    <source>
        <dbReference type="Pfam" id="PF05922"/>
    </source>
</evidence>
<keyword evidence="3 5" id="KW-0378">Hydrolase</keyword>
<dbReference type="Proteomes" id="UP000662939">
    <property type="component" value="Chromosome"/>
</dbReference>
<dbReference type="GO" id="GO:0005615">
    <property type="term" value="C:extracellular space"/>
    <property type="evidence" value="ECO:0007669"/>
    <property type="project" value="TreeGrafter"/>
</dbReference>
<feature type="domain" description="Inhibitor I9" evidence="10">
    <location>
        <begin position="85"/>
        <end position="125"/>
    </location>
</feature>
<keyword evidence="2 5" id="KW-0645">Protease</keyword>
<keyword evidence="8" id="KW-0732">Signal</keyword>
<dbReference type="PRINTS" id="PR00723">
    <property type="entry name" value="SUBTILISIN"/>
</dbReference>
<evidence type="ECO:0000256" key="4">
    <source>
        <dbReference type="ARBA" id="ARBA00022825"/>
    </source>
</evidence>
<feature type="active site" description="Charge relay system" evidence="5">
    <location>
        <position position="207"/>
    </location>
</feature>
<dbReference type="InterPro" id="IPR023827">
    <property type="entry name" value="Peptidase_S8_Asp-AS"/>
</dbReference>
<feature type="active site" description="Charge relay system" evidence="5">
    <location>
        <position position="174"/>
    </location>
</feature>
<comment type="similarity">
    <text evidence="1 5 6">Belongs to the peptidase S8 family.</text>
</comment>
<dbReference type="CDD" id="cd04077">
    <property type="entry name" value="Peptidases_S8_PCSK9_ProteinaseK_like"/>
    <property type="match status" value="1"/>
</dbReference>
<dbReference type="Gene3D" id="3.40.50.200">
    <property type="entry name" value="Peptidase S8/S53 domain"/>
    <property type="match status" value="1"/>
</dbReference>
<dbReference type="InterPro" id="IPR036852">
    <property type="entry name" value="Peptidase_S8/S53_dom_sf"/>
</dbReference>
<dbReference type="GO" id="GO:0006508">
    <property type="term" value="P:proteolysis"/>
    <property type="evidence" value="ECO:0007669"/>
    <property type="project" value="UniProtKB-KW"/>
</dbReference>
<evidence type="ECO:0000256" key="1">
    <source>
        <dbReference type="ARBA" id="ARBA00011073"/>
    </source>
</evidence>
<dbReference type="PROSITE" id="PS00138">
    <property type="entry name" value="SUBTILASE_SER"/>
    <property type="match status" value="1"/>
</dbReference>
<organism evidence="11 12">
    <name type="scientific">Natronoglycomyces albus</name>
    <dbReference type="NCBI Taxonomy" id="2811108"/>
    <lineage>
        <taxon>Bacteria</taxon>
        <taxon>Bacillati</taxon>
        <taxon>Actinomycetota</taxon>
        <taxon>Actinomycetes</taxon>
        <taxon>Glycomycetales</taxon>
        <taxon>Glycomycetaceae</taxon>
        <taxon>Natronoglycomyces</taxon>
    </lineage>
</organism>
<evidence type="ECO:0000256" key="3">
    <source>
        <dbReference type="ARBA" id="ARBA00022801"/>
    </source>
</evidence>
<dbReference type="Pfam" id="PF05922">
    <property type="entry name" value="Inhibitor_I9"/>
    <property type="match status" value="1"/>
</dbReference>
<feature type="signal peptide" evidence="8">
    <location>
        <begin position="1"/>
        <end position="34"/>
    </location>
</feature>
<dbReference type="EMBL" id="CP070496">
    <property type="protein sequence ID" value="QSB04073.1"/>
    <property type="molecule type" value="Genomic_DNA"/>
</dbReference>
<evidence type="ECO:0000256" key="7">
    <source>
        <dbReference type="SAM" id="MobiDB-lite"/>
    </source>
</evidence>
<feature type="region of interest" description="Disordered" evidence="7">
    <location>
        <begin position="420"/>
        <end position="445"/>
    </location>
</feature>
<evidence type="ECO:0000256" key="8">
    <source>
        <dbReference type="SAM" id="SignalP"/>
    </source>
</evidence>
<dbReference type="RefSeq" id="WP_213170072.1">
    <property type="nucleotide sequence ID" value="NZ_CP070496.1"/>
</dbReference>
<dbReference type="InterPro" id="IPR022398">
    <property type="entry name" value="Peptidase_S8_His-AS"/>
</dbReference>
<sequence length="535" mass="55028">MSHSGTATSHKHRPRYISRSLAAAAALATTSALALSVSSPASAQTAEIFGTDNPDVIDNQFMVVLNDTPGTSEENITGTAELIAGKYDGTINHIYSNALQGFSVEMNAAEAEKVAALPEVDFVEAVYEVEADTTTQSNPPNWGLDRIDQQSLPLDDEYTYPSSGGSGVTVYVMDTGIRTTHQEFGSRASTGPNFTGDGVDNGDCQGHGTHVAGSVAGAQYGVAKSADVVSLKVLACNGRGSLDGIIAAIDWVTDNASGPSIVNMSLGGNSSSGDQAYEAAINASINAGVTYVAAAGNDGANACNYSPARFENVITVGNSNSNDSRHISHPGPSNFGPCVDIFGPGTDILSATHQNNTGVVSFTGTSMAAPHVAGVAALYLGENPNASPAQVENALLSNAVSGALSNIGQGSPNLLLNSQFLLNGDDDNDNGDTPPVEGCDGYQHTESGSLQAGNWHFLPGSQGYFYASAGTHEACLETANGGFRLYLEYWNGSSWTIVASGEDSLTYQGPAGHYSYVVAATNGGSGAYTLGFSTP</sequence>
<feature type="chain" id="PRO_5038930827" evidence="8">
    <location>
        <begin position="35"/>
        <end position="535"/>
    </location>
</feature>
<protein>
    <submittedName>
        <fullName evidence="11">S8 family peptidase</fullName>
    </submittedName>
</protein>
<evidence type="ECO:0000313" key="12">
    <source>
        <dbReference type="Proteomes" id="UP000662939"/>
    </source>
</evidence>
<evidence type="ECO:0000259" key="9">
    <source>
        <dbReference type="Pfam" id="PF00082"/>
    </source>
</evidence>
<dbReference type="InterPro" id="IPR010259">
    <property type="entry name" value="S8pro/Inhibitor_I9"/>
</dbReference>
<dbReference type="InterPro" id="IPR050131">
    <property type="entry name" value="Peptidase_S8_subtilisin-like"/>
</dbReference>
<dbReference type="InterPro" id="IPR000209">
    <property type="entry name" value="Peptidase_S8/S53_dom"/>
</dbReference>
<feature type="domain" description="Peptidase S8/S53" evidence="9">
    <location>
        <begin position="165"/>
        <end position="406"/>
    </location>
</feature>
<evidence type="ECO:0000313" key="11">
    <source>
        <dbReference type="EMBL" id="QSB04073.1"/>
    </source>
</evidence>
<dbReference type="InterPro" id="IPR015500">
    <property type="entry name" value="Peptidase_S8_subtilisin-rel"/>
</dbReference>
<keyword evidence="4 5" id="KW-0720">Serine protease</keyword>
<evidence type="ECO:0000256" key="2">
    <source>
        <dbReference type="ARBA" id="ARBA00022670"/>
    </source>
</evidence>
<dbReference type="PROSITE" id="PS00137">
    <property type="entry name" value="SUBTILASE_HIS"/>
    <property type="match status" value="1"/>
</dbReference>
<dbReference type="PROSITE" id="PS00136">
    <property type="entry name" value="SUBTILASE_ASP"/>
    <property type="match status" value="1"/>
</dbReference>
<dbReference type="PANTHER" id="PTHR43806:SF11">
    <property type="entry name" value="CEREVISIN-RELATED"/>
    <property type="match status" value="1"/>
</dbReference>
<keyword evidence="12" id="KW-1185">Reference proteome</keyword>
<dbReference type="SUPFAM" id="SSF52743">
    <property type="entry name" value="Subtilisin-like"/>
    <property type="match status" value="1"/>
</dbReference>
<dbReference type="InterPro" id="IPR023828">
    <property type="entry name" value="Peptidase_S8_Ser-AS"/>
</dbReference>
<dbReference type="InterPro" id="IPR034193">
    <property type="entry name" value="PCSK9_ProteinaseK-like"/>
</dbReference>
<evidence type="ECO:0000256" key="5">
    <source>
        <dbReference type="PROSITE-ProRule" id="PRU01240"/>
    </source>
</evidence>
<name>A0A895XKI7_9ACTN</name>
<evidence type="ECO:0000256" key="6">
    <source>
        <dbReference type="RuleBase" id="RU003355"/>
    </source>
</evidence>
<reference evidence="11" key="1">
    <citation type="submission" date="2021-02" db="EMBL/GenBank/DDBJ databases">
        <title>Natronoglycomyces albus gen. nov., sp. nov, a haloalkaliphilic actinobacterium from a soda solonchak soil.</title>
        <authorList>
            <person name="Sorokin D.Y."/>
            <person name="Khijniak T.V."/>
            <person name="Zakharycheva A.P."/>
            <person name="Boueva O.V."/>
            <person name="Ariskina E.V."/>
            <person name="Hahnke R.L."/>
            <person name="Bunk B."/>
            <person name="Sproer C."/>
            <person name="Schumann P."/>
            <person name="Evtushenko L.I."/>
            <person name="Kublanov I.V."/>
        </authorList>
    </citation>
    <scope>NUCLEOTIDE SEQUENCE</scope>
    <source>
        <strain evidence="11">DSM 106290</strain>
    </source>
</reference>
<feature type="active site" description="Charge relay system" evidence="5">
    <location>
        <position position="366"/>
    </location>
</feature>
<dbReference type="Gene3D" id="3.30.70.80">
    <property type="entry name" value="Peptidase S8 propeptide/proteinase inhibitor I9"/>
    <property type="match status" value="1"/>
</dbReference>
<dbReference type="GO" id="GO:0004252">
    <property type="term" value="F:serine-type endopeptidase activity"/>
    <property type="evidence" value="ECO:0007669"/>
    <property type="project" value="UniProtKB-UniRule"/>
</dbReference>